<keyword evidence="4" id="KW-1185">Reference proteome</keyword>
<dbReference type="Proteomes" id="UP000306509">
    <property type="component" value="Unassembled WGS sequence"/>
</dbReference>
<feature type="transmembrane region" description="Helical" evidence="1">
    <location>
        <begin position="281"/>
        <end position="298"/>
    </location>
</feature>
<feature type="domain" description="Sensor histidine kinase NatK-like C-terminal" evidence="2">
    <location>
        <begin position="546"/>
        <end position="646"/>
    </location>
</feature>
<dbReference type="SUPFAM" id="SSF55874">
    <property type="entry name" value="ATPase domain of HSP90 chaperone/DNA topoisomerase II/histidine kinase"/>
    <property type="match status" value="1"/>
</dbReference>
<evidence type="ECO:0000313" key="4">
    <source>
        <dbReference type="Proteomes" id="UP000306509"/>
    </source>
</evidence>
<feature type="transmembrane region" description="Helical" evidence="1">
    <location>
        <begin position="20"/>
        <end position="40"/>
    </location>
</feature>
<dbReference type="CDD" id="cd16935">
    <property type="entry name" value="HATPase_AgrC-ComD-like"/>
    <property type="match status" value="1"/>
</dbReference>
<keyword evidence="3" id="KW-0808">Transferase</keyword>
<feature type="transmembrane region" description="Helical" evidence="1">
    <location>
        <begin position="398"/>
        <end position="420"/>
    </location>
</feature>
<evidence type="ECO:0000256" key="1">
    <source>
        <dbReference type="SAM" id="Phobius"/>
    </source>
</evidence>
<keyword evidence="1" id="KW-1133">Transmembrane helix</keyword>
<dbReference type="Gene3D" id="3.30.565.10">
    <property type="entry name" value="Histidine kinase-like ATPase, C-terminal domain"/>
    <property type="match status" value="1"/>
</dbReference>
<feature type="transmembrane region" description="Helical" evidence="1">
    <location>
        <begin position="373"/>
        <end position="392"/>
    </location>
</feature>
<gene>
    <name evidence="3" type="ORF">DSM106044_03683</name>
</gene>
<dbReference type="Pfam" id="PF14501">
    <property type="entry name" value="HATPase_c_5"/>
    <property type="match status" value="1"/>
</dbReference>
<feature type="transmembrane region" description="Helical" evidence="1">
    <location>
        <begin position="250"/>
        <end position="269"/>
    </location>
</feature>
<proteinExistence type="predicted"/>
<accession>A0A4U8Q400</accession>
<comment type="caution">
    <text evidence="3">The sequence shown here is derived from an EMBL/GenBank/DDBJ whole genome shotgun (WGS) entry which is preliminary data.</text>
</comment>
<dbReference type="AlphaFoldDB" id="A0A4U8Q400"/>
<organism evidence="3 4">
    <name type="scientific">Robinsoniella peoriensis</name>
    <dbReference type="NCBI Taxonomy" id="180332"/>
    <lineage>
        <taxon>Bacteria</taxon>
        <taxon>Bacillati</taxon>
        <taxon>Bacillota</taxon>
        <taxon>Clostridia</taxon>
        <taxon>Lachnospirales</taxon>
        <taxon>Lachnospiraceae</taxon>
        <taxon>Robinsoniella</taxon>
    </lineage>
</organism>
<dbReference type="InterPro" id="IPR036890">
    <property type="entry name" value="HATPase_C_sf"/>
</dbReference>
<keyword evidence="1" id="KW-0472">Membrane</keyword>
<feature type="transmembrane region" description="Helical" evidence="1">
    <location>
        <begin position="341"/>
        <end position="366"/>
    </location>
</feature>
<keyword evidence="1" id="KW-0812">Transmembrane</keyword>
<evidence type="ECO:0000313" key="3">
    <source>
        <dbReference type="EMBL" id="TLC99480.1"/>
    </source>
</evidence>
<feature type="transmembrane region" description="Helical" evidence="1">
    <location>
        <begin position="310"/>
        <end position="335"/>
    </location>
</feature>
<feature type="transmembrane region" description="Helical" evidence="1">
    <location>
        <begin position="223"/>
        <end position="243"/>
    </location>
</feature>
<dbReference type="PANTHER" id="PTHR40448:SF1">
    <property type="entry name" value="TWO-COMPONENT SENSOR HISTIDINE KINASE"/>
    <property type="match status" value="1"/>
</dbReference>
<evidence type="ECO:0000259" key="2">
    <source>
        <dbReference type="Pfam" id="PF14501"/>
    </source>
</evidence>
<dbReference type="InterPro" id="IPR032834">
    <property type="entry name" value="NatK-like_C"/>
</dbReference>
<dbReference type="SUPFAM" id="SSF49785">
    <property type="entry name" value="Galactose-binding domain-like"/>
    <property type="match status" value="1"/>
</dbReference>
<reference evidence="3 4" key="1">
    <citation type="journal article" date="2019" name="Anaerobe">
        <title>Detection of Robinsoniella peoriensis in multiple bone samples of a trauma patient.</title>
        <authorList>
            <person name="Schrottner P."/>
            <person name="Hartwich K."/>
            <person name="Bunk B."/>
            <person name="Schober I."/>
            <person name="Helbig S."/>
            <person name="Rudolph W.W."/>
            <person name="Gunzer F."/>
        </authorList>
    </citation>
    <scope>NUCLEOTIDE SEQUENCE [LARGE SCALE GENOMIC DNA]</scope>
    <source>
        <strain evidence="3 4">DSM 106044</strain>
    </source>
</reference>
<dbReference type="GO" id="GO:0042802">
    <property type="term" value="F:identical protein binding"/>
    <property type="evidence" value="ECO:0007669"/>
    <property type="project" value="TreeGrafter"/>
</dbReference>
<keyword evidence="3" id="KW-0418">Kinase</keyword>
<dbReference type="GO" id="GO:0016301">
    <property type="term" value="F:kinase activity"/>
    <property type="evidence" value="ECO:0007669"/>
    <property type="project" value="UniProtKB-KW"/>
</dbReference>
<dbReference type="STRING" id="180332.GCA_000797495_01140"/>
<dbReference type="RefSeq" id="WP_138003304.1">
    <property type="nucleotide sequence ID" value="NZ_QGQD01000069.1"/>
</dbReference>
<dbReference type="InterPro" id="IPR008979">
    <property type="entry name" value="Galactose-bd-like_sf"/>
</dbReference>
<dbReference type="PANTHER" id="PTHR40448">
    <property type="entry name" value="TWO-COMPONENT SENSOR HISTIDINE KINASE"/>
    <property type="match status" value="1"/>
</dbReference>
<sequence>MQTRLITSLINKSYRKQLKLIVVILVTVLSAVLLFHILYYKDNKYTNTALQPVNGVLNLTEDFFPEKDLRFLTHEWEFYPGVLLSPSDFTDGPPDRYRQYISIGQYGGFETGNPVRSPHGSATYRLTINLPSPQHVYALEIPEVYSAYRLYINNTLIAQIGNPDAGLYAPGLQNKIYSFNGEGSVQIILAVTDYSYYFSGLVYPPAFGDPFSVNFRQDVQLCIRIAVFLISIGCLFLSFFLGVRVHHRYALVFSALCLALSGYTVYPLIHTFLLTAIQPWYTIERFCYFSMFLFIVFLQNKLCKTNRIAAGISVAACIMLCILSLVCGVFMPYWNLTALKAWSYLFSINKWLTACYLVVIVMAAMYRQLLQEWFILSGTLFYAVSLLADRILPAYEPVYGGYFTEWGGAALILSLGFLLWSEIFDSYKYRILLEEKQHHMEQQLSMQHEHFNQLQEKIEEVRAVKHDLRHNLRTFRTLLDSGNIQSIKNYLNQYEKQPALQTVPFTYCNNLTADAVIRYYVQKTSSAQISFKVALSLPEDFPFPDFELCIILSNLLENAVEACCRQIEQEQRSICLQGKFTNEQFHLIVYNSYAGKLYKKHDHFLSSKRNEYGIGISSVKKIIKNHNGLCSIQLKDREFQVSILIPIITENLSA</sequence>
<name>A0A4U8Q400_9FIRM</name>
<protein>
    <submittedName>
        <fullName evidence="3">Sensory histidine kinase DcuS</fullName>
    </submittedName>
</protein>
<dbReference type="EMBL" id="QGQD01000069">
    <property type="protein sequence ID" value="TLC99480.1"/>
    <property type="molecule type" value="Genomic_DNA"/>
</dbReference>